<evidence type="ECO:0000313" key="3">
    <source>
        <dbReference type="EMBL" id="RGS10796.1"/>
    </source>
</evidence>
<dbReference type="Proteomes" id="UP000283872">
    <property type="component" value="Unassembled WGS sequence"/>
</dbReference>
<comment type="caution">
    <text evidence="3">The sequence shown here is derived from an EMBL/GenBank/DDBJ whole genome shotgun (WGS) entry which is preliminary data.</text>
</comment>
<feature type="compositionally biased region" description="Polar residues" evidence="1">
    <location>
        <begin position="1"/>
        <end position="40"/>
    </location>
</feature>
<dbReference type="RefSeq" id="WP_117588020.1">
    <property type="nucleotide sequence ID" value="NZ_QRVA01000061.1"/>
</dbReference>
<sequence length="128" mass="14001">MSDIENTQNSNQNVAVSQLEETSDSTVTASTQTDKVNSAETPDVPDTHTGGDVSEEDEKPEHREHTRSKMALLFVLGFFSILFLCIAYAIKVKASLNELKDILVAIIGALSGTLGFIVGFYYKSIKEQ</sequence>
<reference evidence="3 4" key="1">
    <citation type="submission" date="2018-08" db="EMBL/GenBank/DDBJ databases">
        <title>A genome reference for cultivated species of the human gut microbiota.</title>
        <authorList>
            <person name="Zou Y."/>
            <person name="Xue W."/>
            <person name="Luo G."/>
        </authorList>
    </citation>
    <scope>NUCLEOTIDE SEQUENCE [LARGE SCALE GENOMIC DNA]</scope>
    <source>
        <strain evidence="3 4">AF24-12</strain>
    </source>
</reference>
<evidence type="ECO:0000256" key="1">
    <source>
        <dbReference type="SAM" id="MobiDB-lite"/>
    </source>
</evidence>
<name>A0A3E5DMH5_9BACT</name>
<proteinExistence type="predicted"/>
<accession>A0A3E5DMH5</accession>
<keyword evidence="2" id="KW-0472">Membrane</keyword>
<dbReference type="AlphaFoldDB" id="A0A3E5DMH5"/>
<feature type="region of interest" description="Disordered" evidence="1">
    <location>
        <begin position="1"/>
        <end position="64"/>
    </location>
</feature>
<organism evidence="3 4">
    <name type="scientific">Segatella copri</name>
    <dbReference type="NCBI Taxonomy" id="165179"/>
    <lineage>
        <taxon>Bacteria</taxon>
        <taxon>Pseudomonadati</taxon>
        <taxon>Bacteroidota</taxon>
        <taxon>Bacteroidia</taxon>
        <taxon>Bacteroidales</taxon>
        <taxon>Prevotellaceae</taxon>
        <taxon>Segatella</taxon>
    </lineage>
</organism>
<feature type="transmembrane region" description="Helical" evidence="2">
    <location>
        <begin position="102"/>
        <end position="122"/>
    </location>
</feature>
<evidence type="ECO:0000256" key="2">
    <source>
        <dbReference type="SAM" id="Phobius"/>
    </source>
</evidence>
<keyword evidence="2" id="KW-0812">Transmembrane</keyword>
<gene>
    <name evidence="3" type="ORF">DWY11_14860</name>
</gene>
<dbReference type="EMBL" id="QRVA01000061">
    <property type="protein sequence ID" value="RGS10796.1"/>
    <property type="molecule type" value="Genomic_DNA"/>
</dbReference>
<evidence type="ECO:0000313" key="4">
    <source>
        <dbReference type="Proteomes" id="UP000283872"/>
    </source>
</evidence>
<feature type="transmembrane region" description="Helical" evidence="2">
    <location>
        <begin position="71"/>
        <end position="90"/>
    </location>
</feature>
<protein>
    <submittedName>
        <fullName evidence="3">Uncharacterized protein</fullName>
    </submittedName>
</protein>
<keyword evidence="2" id="KW-1133">Transmembrane helix</keyword>